<evidence type="ECO:0000259" key="11">
    <source>
        <dbReference type="PROSITE" id="PS50003"/>
    </source>
</evidence>
<dbReference type="GO" id="GO:0043548">
    <property type="term" value="F:phosphatidylinositol 3-kinase binding"/>
    <property type="evidence" value="ECO:0007669"/>
    <property type="project" value="TreeGrafter"/>
</dbReference>
<organism evidence="12">
    <name type="scientific">Phallusia mammillata</name>
    <dbReference type="NCBI Taxonomy" id="59560"/>
    <lineage>
        <taxon>Eukaryota</taxon>
        <taxon>Metazoa</taxon>
        <taxon>Chordata</taxon>
        <taxon>Tunicata</taxon>
        <taxon>Ascidiacea</taxon>
        <taxon>Phlebobranchia</taxon>
        <taxon>Ascidiidae</taxon>
        <taxon>Phallusia</taxon>
    </lineage>
</organism>
<dbReference type="EMBL" id="LR786046">
    <property type="protein sequence ID" value="CAB3256925.1"/>
    <property type="molecule type" value="mRNA"/>
</dbReference>
<dbReference type="GO" id="GO:0005829">
    <property type="term" value="C:cytosol"/>
    <property type="evidence" value="ECO:0007669"/>
    <property type="project" value="TreeGrafter"/>
</dbReference>
<evidence type="ECO:0000256" key="1">
    <source>
        <dbReference type="ARBA" id="ARBA00011440"/>
    </source>
</evidence>
<dbReference type="PANTHER" id="PTHR10614">
    <property type="entry name" value="INSULIN RECEPTOR SUBSTRATE"/>
    <property type="match status" value="1"/>
</dbReference>
<dbReference type="CDD" id="cd01257">
    <property type="entry name" value="PH_IRS"/>
    <property type="match status" value="1"/>
</dbReference>
<feature type="compositionally biased region" description="Low complexity" evidence="10">
    <location>
        <begin position="972"/>
        <end position="981"/>
    </location>
</feature>
<evidence type="ECO:0000256" key="4">
    <source>
        <dbReference type="ARBA" id="ARBA00022604"/>
    </source>
</evidence>
<feature type="region of interest" description="Disordered" evidence="10">
    <location>
        <begin position="240"/>
        <end position="373"/>
    </location>
</feature>
<accession>A0A6F9DFZ8</accession>
<evidence type="ECO:0000256" key="2">
    <source>
        <dbReference type="ARBA" id="ARBA00015710"/>
    </source>
</evidence>
<keyword evidence="6" id="KW-0221">Differentiation</keyword>
<dbReference type="GO" id="GO:0005158">
    <property type="term" value="F:insulin receptor binding"/>
    <property type="evidence" value="ECO:0007669"/>
    <property type="project" value="InterPro"/>
</dbReference>
<protein>
    <recommendedName>
        <fullName evidence="2">Insulin receptor substrate 1</fullName>
    </recommendedName>
    <alternativeName>
        <fullName evidence="8">Protein chico</fullName>
    </alternativeName>
</protein>
<dbReference type="SMART" id="SM00310">
    <property type="entry name" value="PTBI"/>
    <property type="match status" value="1"/>
</dbReference>
<dbReference type="Pfam" id="PF02174">
    <property type="entry name" value="IRS"/>
    <property type="match status" value="1"/>
</dbReference>
<name>A0A6F9DFZ8_9ASCI</name>
<dbReference type="InterPro" id="IPR011993">
    <property type="entry name" value="PH-like_dom_sf"/>
</dbReference>
<dbReference type="AlphaFoldDB" id="A0A6F9DFZ8"/>
<feature type="region of interest" description="Disordered" evidence="10">
    <location>
        <begin position="660"/>
        <end position="681"/>
    </location>
</feature>
<evidence type="ECO:0000256" key="7">
    <source>
        <dbReference type="ARBA" id="ARBA00022943"/>
    </source>
</evidence>
<comment type="function">
    <text evidence="9">Activates phosphatidylinositol 3-kinase when bound to the regulatory p85 subunit. May mediate the control of various cellular processes by insulin-like peptides. When phosphorylated by the insulin receptor binds specifically to various cellular proteins containing SH2 domains. Involved in control of cell proliferation, cell size, and body and organ growth throughout development. Also has a role in a signaling pathway controlling the physiological response required to endure periods of low nutrient conditions. Insulin/insulin-like growth factor (IGF) signaling pathway has a role in regulating aging and is necessary in the ovary for vitellogenic maturation.</text>
</comment>
<evidence type="ECO:0000256" key="6">
    <source>
        <dbReference type="ARBA" id="ARBA00022782"/>
    </source>
</evidence>
<feature type="region of interest" description="Disordered" evidence="10">
    <location>
        <begin position="820"/>
        <end position="996"/>
    </location>
</feature>
<dbReference type="InterPro" id="IPR039011">
    <property type="entry name" value="IRS"/>
</dbReference>
<proteinExistence type="evidence at transcript level"/>
<dbReference type="InterPro" id="IPR002404">
    <property type="entry name" value="IRS_PTB"/>
</dbReference>
<feature type="domain" description="PH" evidence="11">
    <location>
        <begin position="12"/>
        <end position="112"/>
    </location>
</feature>
<evidence type="ECO:0000256" key="5">
    <source>
        <dbReference type="ARBA" id="ARBA00022737"/>
    </source>
</evidence>
<sequence length="1056" mass="114578">MAPEPDYTMSTDVIIKGTLRKAKTWNKRFFVLREGPPPKLEYYDNEKKWKGQKTEKPKRQIDLDNPWNVSKKKDSKHDYLIVIFTEDEYFTMAADNADTQNQWVAALQKALRPEPGSLLFKHVWHATLDNKELEMTSSNLLMSLHGPHRICLTHDCMVFVHATNSGGRDRSRVEPVEIRITTIRVCGHSDNSFFIEPGRASGIVSGKLWMDLGDDVMAAQMHQTILNVMYALKKEEENNSYRGRSYSSGSNSGRPRPVRSHHNNPPPSQIGMGKLGMYPGRSSRTRCDSLPGSHGVSYDSRLRTGSEGEGTLKRPLGFSRKSPNSPAMRNRLLASQGKRSQHAVYHAHTSSLPGSCHSSSEASSSEQLNSALTSSNEFSPGYSSCTASSFAPSDCLEEYVGEGRHSPTQSSIKGGLRHAKSFHGRSITPDFPLPAGSTPPIHEDTPAGRHYCPNCLIHLGQTNYNDGYFCNPRHVAPTEQAPPPPAEQPPSNPLTPSTVTQVDYVNVPPHSRTHSLDDSLSYGTAASSLSASPQQQGSFNQGAEQSTVVSKAMETFSQSPSAYSSHSENSSYSCTPSSTTSPKGIVLSSVAGDGFSSPDDYALMDFDSSNKYPHQITRTPSRKQATPPSSTFISKLISFTSGSSQNSNVATSPPVPYSSSEYTPMSKSPFPAGQATSEVTGSNKQIALATNGYVPMRAFRSKPQDIEKRRCSVPDAVPRSNSMLNGNFGVYGHSPEKCGISSAPCHCGSTYEEPPFAAGSRTGSGDSSDSPYCKMQPSSPHYNCHLKLSGDCSGSDVPDSGTPQTAASTVCSTHLATPADTVSRVSTPSPSNPSDYLSMRPLSHELRDVSNGTAKHGKTKMDSAAASPPENESNGYLMMSPRGANGVNGRRTNVAGSNENEPSRVTAHPQYPHQKKDVLSKHTFSSNSLDRPKHTKSKRPKTLYGLGRTANHTSNARRTQSFKHSHKKSSHNSHSNHVSSSPPTTCAESRTKPSPNGEYVNIDFAKAQQQTNSPFVVTVTASKDAQSTPRITLKQNSSAVDLGNEYTAMNFDPISN</sequence>
<dbReference type="GO" id="GO:0008286">
    <property type="term" value="P:insulin receptor signaling pathway"/>
    <property type="evidence" value="ECO:0007669"/>
    <property type="project" value="InterPro"/>
</dbReference>
<evidence type="ECO:0000256" key="9">
    <source>
        <dbReference type="ARBA" id="ARBA00046145"/>
    </source>
</evidence>
<evidence type="ECO:0000256" key="3">
    <source>
        <dbReference type="ARBA" id="ARBA00022553"/>
    </source>
</evidence>
<dbReference type="SUPFAM" id="SSF50729">
    <property type="entry name" value="PH domain-like"/>
    <property type="match status" value="2"/>
</dbReference>
<keyword evidence="5" id="KW-0677">Repeat</keyword>
<feature type="region of interest" description="Disordered" evidence="10">
    <location>
        <begin position="475"/>
        <end position="499"/>
    </location>
</feature>
<dbReference type="GO" id="GO:0005886">
    <property type="term" value="C:plasma membrane"/>
    <property type="evidence" value="ECO:0007669"/>
    <property type="project" value="TreeGrafter"/>
</dbReference>
<feature type="compositionally biased region" description="Basic and acidic residues" evidence="10">
    <location>
        <begin position="300"/>
        <end position="312"/>
    </location>
</feature>
<feature type="compositionally biased region" description="Low complexity" evidence="10">
    <location>
        <begin position="559"/>
        <end position="581"/>
    </location>
</feature>
<dbReference type="PRINTS" id="PR00628">
    <property type="entry name" value="INSULINRSI"/>
</dbReference>
<feature type="compositionally biased region" description="Polar residues" evidence="10">
    <location>
        <begin position="982"/>
        <end position="994"/>
    </location>
</feature>
<dbReference type="GO" id="GO:0048477">
    <property type="term" value="P:oogenesis"/>
    <property type="evidence" value="ECO:0007669"/>
    <property type="project" value="UniProtKB-KW"/>
</dbReference>
<dbReference type="Gene3D" id="2.30.29.30">
    <property type="entry name" value="Pleckstrin-homology domain (PH domain)/Phosphotyrosine-binding domain (PTB)"/>
    <property type="match status" value="2"/>
</dbReference>
<gene>
    <name evidence="12" type="primary">Irs1</name>
</gene>
<feature type="compositionally biased region" description="Polar residues" evidence="10">
    <location>
        <begin position="539"/>
        <end position="549"/>
    </location>
</feature>
<dbReference type="SMART" id="SM01244">
    <property type="entry name" value="IRS"/>
    <property type="match status" value="1"/>
</dbReference>
<feature type="compositionally biased region" description="Low complexity" evidence="10">
    <location>
        <begin position="358"/>
        <end position="372"/>
    </location>
</feature>
<feature type="compositionally biased region" description="Polar residues" evidence="10">
    <location>
        <begin position="823"/>
        <end position="835"/>
    </location>
</feature>
<feature type="compositionally biased region" description="Polar residues" evidence="10">
    <location>
        <begin position="950"/>
        <end position="959"/>
    </location>
</feature>
<reference evidence="12" key="1">
    <citation type="submission" date="2020-04" db="EMBL/GenBank/DDBJ databases">
        <authorList>
            <person name="Neveu A P."/>
        </authorList>
    </citation>
    <scope>NUCLEOTIDE SEQUENCE</scope>
    <source>
        <tissue evidence="12">Whole embryo</tissue>
    </source>
</reference>
<feature type="compositionally biased region" description="Low complexity" evidence="10">
    <location>
        <begin position="240"/>
        <end position="254"/>
    </location>
</feature>
<keyword evidence="12" id="KW-0675">Receptor</keyword>
<feature type="region of interest" description="Disordered" evidence="10">
    <location>
        <begin position="525"/>
        <end position="582"/>
    </location>
</feature>
<evidence type="ECO:0000313" key="12">
    <source>
        <dbReference type="EMBL" id="CAB3256925.1"/>
    </source>
</evidence>
<evidence type="ECO:0000256" key="10">
    <source>
        <dbReference type="SAM" id="MobiDB-lite"/>
    </source>
</evidence>
<feature type="compositionally biased region" description="Polar residues" evidence="10">
    <location>
        <begin position="890"/>
        <end position="900"/>
    </location>
</feature>
<evidence type="ECO:0000256" key="8">
    <source>
        <dbReference type="ARBA" id="ARBA00033282"/>
    </source>
</evidence>
<feature type="compositionally biased region" description="Basic residues" evidence="10">
    <location>
        <begin position="960"/>
        <end position="971"/>
    </location>
</feature>
<dbReference type="SMART" id="SM00233">
    <property type="entry name" value="PH"/>
    <property type="match status" value="1"/>
</dbReference>
<dbReference type="InterPro" id="IPR001849">
    <property type="entry name" value="PH_domain"/>
</dbReference>
<comment type="subunit">
    <text evidence="1">Bindings to phosphatidylinositol 3-kinase and SHP2.</text>
</comment>
<dbReference type="PROSITE" id="PS50003">
    <property type="entry name" value="PH_DOMAIN"/>
    <property type="match status" value="1"/>
</dbReference>
<feature type="compositionally biased region" description="Low complexity" evidence="10">
    <location>
        <begin position="525"/>
        <end position="538"/>
    </location>
</feature>
<feature type="compositionally biased region" description="Polar residues" evidence="10">
    <location>
        <begin position="348"/>
        <end position="357"/>
    </location>
</feature>
<dbReference type="Pfam" id="PF00169">
    <property type="entry name" value="PH"/>
    <property type="match status" value="1"/>
</dbReference>
<feature type="compositionally biased region" description="Pro residues" evidence="10">
    <location>
        <begin position="480"/>
        <end position="493"/>
    </location>
</feature>
<keyword evidence="4" id="KW-0341">Growth regulation</keyword>
<dbReference type="PANTHER" id="PTHR10614:SF13">
    <property type="entry name" value="INSULIN RECEPTOR SUBSTRATE 1"/>
    <property type="match status" value="1"/>
</dbReference>
<keyword evidence="7" id="KW-0896">Oogenesis</keyword>
<keyword evidence="3" id="KW-0597">Phosphoprotein</keyword>